<dbReference type="PANTHER" id="PTHR30486">
    <property type="entry name" value="TWITCHING MOTILITY PROTEIN PILT"/>
    <property type="match status" value="1"/>
</dbReference>
<keyword evidence="4" id="KW-1185">Reference proteome</keyword>
<dbReference type="GO" id="GO:0005524">
    <property type="term" value="F:ATP binding"/>
    <property type="evidence" value="ECO:0007669"/>
    <property type="project" value="InterPro"/>
</dbReference>
<dbReference type="Gene3D" id="3.40.50.300">
    <property type="entry name" value="P-loop containing nucleotide triphosphate hydrolases"/>
    <property type="match status" value="1"/>
</dbReference>
<sequence>MNPPLDMAAPQFQVTRPQPGSLAGLLQLMRDEGASDLHLSAYMAPALRVKGAMRFYACSPLRPDQVEQLLDEILSSRHKKLLDENHSADLGIELAGLGRFRVAVYFQRGVLCAAFRLLADGMPSFAELKLPESLAGLPGFRDGLVLITGSTGSGKSTTLATIVDEINRTSARTIITIEDPVEYMHASRKSVVFQRELHRDVGSFASAMRDALRSDPDVILVGEMRDLETIRTAITAAETGHLVFSTLHSRDATSTVNRMVGAFPAEEQGQIRQQLSTSLRAVVSQRLLPAQKGGGRVPAVEVMFVNNGIANLIRLGKDEMIYSAIETGLREGMQTMEQSLIYQVRNGAIDLETALQAARRPDLLRQRLALGQKGGF</sequence>
<dbReference type="EMBL" id="FNAQ01000001">
    <property type="protein sequence ID" value="SDD72064.1"/>
    <property type="molecule type" value="Genomic_DNA"/>
</dbReference>
<gene>
    <name evidence="3" type="ORF">SAMN05661003_101110</name>
</gene>
<dbReference type="GO" id="GO:0016887">
    <property type="term" value="F:ATP hydrolysis activity"/>
    <property type="evidence" value="ECO:0007669"/>
    <property type="project" value="InterPro"/>
</dbReference>
<name>A0A1G6X1Y6_9BACT</name>
<dbReference type="AlphaFoldDB" id="A0A1G6X1Y6"/>
<dbReference type="Pfam" id="PF00437">
    <property type="entry name" value="T2SSE"/>
    <property type="match status" value="1"/>
</dbReference>
<reference evidence="4" key="1">
    <citation type="submission" date="2016-10" db="EMBL/GenBank/DDBJ databases">
        <authorList>
            <person name="Varghese N."/>
            <person name="Submissions S."/>
        </authorList>
    </citation>
    <scope>NUCLEOTIDE SEQUENCE [LARGE SCALE GENOMIC DNA]</scope>
    <source>
        <strain evidence="4">DSM 8987</strain>
    </source>
</reference>
<evidence type="ECO:0000256" key="1">
    <source>
        <dbReference type="ARBA" id="ARBA00006611"/>
    </source>
</evidence>
<accession>A0A1G6X1Y6</accession>
<dbReference type="STRING" id="57664.SAMN05661003_101110"/>
<comment type="similarity">
    <text evidence="1">Belongs to the GSP E family.</text>
</comment>
<dbReference type="SMART" id="SM00382">
    <property type="entry name" value="AAA"/>
    <property type="match status" value="1"/>
</dbReference>
<dbReference type="InterPro" id="IPR003593">
    <property type="entry name" value="AAA+_ATPase"/>
</dbReference>
<evidence type="ECO:0000313" key="4">
    <source>
        <dbReference type="Proteomes" id="UP000243205"/>
    </source>
</evidence>
<dbReference type="PROSITE" id="PS00662">
    <property type="entry name" value="T2SP_E"/>
    <property type="match status" value="1"/>
</dbReference>
<protein>
    <submittedName>
        <fullName evidence="3">Twitching motility protein PilT</fullName>
    </submittedName>
</protein>
<evidence type="ECO:0000259" key="2">
    <source>
        <dbReference type="PROSITE" id="PS00662"/>
    </source>
</evidence>
<dbReference type="SUPFAM" id="SSF52540">
    <property type="entry name" value="P-loop containing nucleoside triphosphate hydrolases"/>
    <property type="match status" value="1"/>
</dbReference>
<dbReference type="InterPro" id="IPR001482">
    <property type="entry name" value="T2SS/T4SS_dom"/>
</dbReference>
<dbReference type="InterPro" id="IPR050921">
    <property type="entry name" value="T4SS_GSP_E_ATPase"/>
</dbReference>
<dbReference type="CDD" id="cd01131">
    <property type="entry name" value="PilT"/>
    <property type="match status" value="1"/>
</dbReference>
<dbReference type="Proteomes" id="UP000243205">
    <property type="component" value="Unassembled WGS sequence"/>
</dbReference>
<feature type="domain" description="Bacterial type II secretion system protein E" evidence="2">
    <location>
        <begin position="212"/>
        <end position="226"/>
    </location>
</feature>
<dbReference type="InterPro" id="IPR027417">
    <property type="entry name" value="P-loop_NTPase"/>
</dbReference>
<organism evidence="3 4">
    <name type="scientific">Desulfuromonas thiophila</name>
    <dbReference type="NCBI Taxonomy" id="57664"/>
    <lineage>
        <taxon>Bacteria</taxon>
        <taxon>Pseudomonadati</taxon>
        <taxon>Thermodesulfobacteriota</taxon>
        <taxon>Desulfuromonadia</taxon>
        <taxon>Desulfuromonadales</taxon>
        <taxon>Desulfuromonadaceae</taxon>
        <taxon>Desulfuromonas</taxon>
    </lineage>
</organism>
<dbReference type="Gene3D" id="3.30.450.90">
    <property type="match status" value="1"/>
</dbReference>
<evidence type="ECO:0000313" key="3">
    <source>
        <dbReference type="EMBL" id="SDD72064.1"/>
    </source>
</evidence>
<dbReference type="RefSeq" id="WP_245691265.1">
    <property type="nucleotide sequence ID" value="NZ_CALFZY010000019.1"/>
</dbReference>
<proteinExistence type="inferred from homology"/>
<dbReference type="NCBIfam" id="TIGR01420">
    <property type="entry name" value="pilT_fam"/>
    <property type="match status" value="1"/>
</dbReference>
<dbReference type="InterPro" id="IPR006321">
    <property type="entry name" value="PilT/PilU"/>
</dbReference>